<dbReference type="Proteomes" id="UP000779507">
    <property type="component" value="Unassembled WGS sequence"/>
</dbReference>
<keyword evidence="4" id="KW-1185">Reference proteome</keyword>
<gene>
    <name evidence="3" type="ORF">HNP98_002926</name>
</gene>
<dbReference type="Gene3D" id="3.90.320.10">
    <property type="match status" value="1"/>
</dbReference>
<accession>A0ABX2FUH7</accession>
<dbReference type="RefSeq" id="WP_173810820.1">
    <property type="nucleotide sequence ID" value="NZ_JABSNP010000014.1"/>
</dbReference>
<sequence>MFTALTHHPGLTQAQHRALPHVSNTDLSTLKAKLLGKPNAPNPVALAFGSHFHTATLEPGRYARTDERCNWALVEALAGAVRRQRYCRDLLFRGRPEATHTATHLATGVLIKIRPDLLHTSPKTGKVGLVDFKTTSARDYAQFCGTVEQYDYDRQAALYADVLGATRFTIIGVQKRAPFEVWQVELFNLPGLLAQGRKKYTRLLRAHAEYQEV</sequence>
<dbReference type="InterPro" id="IPR024432">
    <property type="entry name" value="Put_RecE_PDDEXK-like_dom"/>
</dbReference>
<evidence type="ECO:0000313" key="3">
    <source>
        <dbReference type="EMBL" id="NRT20087.1"/>
    </source>
</evidence>
<feature type="region of interest" description="Disordered" evidence="1">
    <location>
        <begin position="1"/>
        <end position="20"/>
    </location>
</feature>
<dbReference type="EMBL" id="JABSNP010000014">
    <property type="protein sequence ID" value="NRT20087.1"/>
    <property type="molecule type" value="Genomic_DNA"/>
</dbReference>
<organism evidence="3 4">
    <name type="scientific">Hymenobacter caeli</name>
    <dbReference type="NCBI Taxonomy" id="2735894"/>
    <lineage>
        <taxon>Bacteria</taxon>
        <taxon>Pseudomonadati</taxon>
        <taxon>Bacteroidota</taxon>
        <taxon>Cytophagia</taxon>
        <taxon>Cytophagales</taxon>
        <taxon>Hymenobacteraceae</taxon>
        <taxon>Hymenobacter</taxon>
    </lineage>
</organism>
<dbReference type="InterPro" id="IPR011604">
    <property type="entry name" value="PDDEXK-like_dom_sf"/>
</dbReference>
<evidence type="ECO:0000259" key="2">
    <source>
        <dbReference type="Pfam" id="PF12684"/>
    </source>
</evidence>
<evidence type="ECO:0000256" key="1">
    <source>
        <dbReference type="SAM" id="MobiDB-lite"/>
    </source>
</evidence>
<evidence type="ECO:0000313" key="4">
    <source>
        <dbReference type="Proteomes" id="UP000779507"/>
    </source>
</evidence>
<protein>
    <recommendedName>
        <fullName evidence="2">Putative exodeoxyribonuclease 8 PDDEXK-like domain-containing protein</fullName>
    </recommendedName>
</protein>
<name>A0ABX2FUH7_9BACT</name>
<dbReference type="Pfam" id="PF12684">
    <property type="entry name" value="DUF3799"/>
    <property type="match status" value="1"/>
</dbReference>
<comment type="caution">
    <text evidence="3">The sequence shown here is derived from an EMBL/GenBank/DDBJ whole genome shotgun (WGS) entry which is preliminary data.</text>
</comment>
<feature type="domain" description="Putative exodeoxyribonuclease 8 PDDEXK-like" evidence="2">
    <location>
        <begin position="41"/>
        <end position="186"/>
    </location>
</feature>
<reference evidence="3 4" key="1">
    <citation type="submission" date="2020-05" db="EMBL/GenBank/DDBJ databases">
        <title>Genomic Encyclopedia of Type Strains, Phase IV (KMG-V): Genome sequencing to study the core and pangenomes of soil and plant-associated prokaryotes.</title>
        <authorList>
            <person name="Whitman W."/>
        </authorList>
    </citation>
    <scope>NUCLEOTIDE SEQUENCE [LARGE SCALE GENOMIC DNA]</scope>
    <source>
        <strain evidence="3 4">9A</strain>
    </source>
</reference>
<proteinExistence type="predicted"/>